<evidence type="ECO:0000313" key="2">
    <source>
        <dbReference type="EMBL" id="EGZ26623.1"/>
    </source>
</evidence>
<dbReference type="InParanoid" id="G4YJR6"/>
<feature type="compositionally biased region" description="Acidic residues" evidence="1">
    <location>
        <begin position="1"/>
        <end position="14"/>
    </location>
</feature>
<protein>
    <submittedName>
        <fullName evidence="2">Uncharacterized protein</fullName>
    </submittedName>
</protein>
<dbReference type="EMBL" id="JH159151">
    <property type="protein sequence ID" value="EGZ26623.1"/>
    <property type="molecule type" value="Genomic_DNA"/>
</dbReference>
<organism evidence="2 3">
    <name type="scientific">Phytophthora sojae (strain P6497)</name>
    <name type="common">Soybean stem and root rot agent</name>
    <name type="synonym">Phytophthora megasperma f. sp. glycines</name>
    <dbReference type="NCBI Taxonomy" id="1094619"/>
    <lineage>
        <taxon>Eukaryota</taxon>
        <taxon>Sar</taxon>
        <taxon>Stramenopiles</taxon>
        <taxon>Oomycota</taxon>
        <taxon>Peronosporomycetes</taxon>
        <taxon>Peronosporales</taxon>
        <taxon>Peronosporaceae</taxon>
        <taxon>Phytophthora</taxon>
    </lineage>
</organism>
<dbReference type="PANTHER" id="PTHR33129">
    <property type="entry name" value="PROTEIN KINASE DOMAIN-CONTAINING PROTEIN-RELATED"/>
    <property type="match status" value="1"/>
</dbReference>
<accession>G4YJR6</accession>
<dbReference type="Proteomes" id="UP000002640">
    <property type="component" value="Unassembled WGS sequence"/>
</dbReference>
<dbReference type="PANTHER" id="PTHR33129:SF1">
    <property type="entry name" value="ATP-BINDING PROTEIN"/>
    <property type="match status" value="1"/>
</dbReference>
<reference evidence="2 3" key="1">
    <citation type="journal article" date="2006" name="Science">
        <title>Phytophthora genome sequences uncover evolutionary origins and mechanisms of pathogenesis.</title>
        <authorList>
            <person name="Tyler B.M."/>
            <person name="Tripathy S."/>
            <person name="Zhang X."/>
            <person name="Dehal P."/>
            <person name="Jiang R.H."/>
            <person name="Aerts A."/>
            <person name="Arredondo F.D."/>
            <person name="Baxter L."/>
            <person name="Bensasson D."/>
            <person name="Beynon J.L."/>
            <person name="Chapman J."/>
            <person name="Damasceno C.M."/>
            <person name="Dorrance A.E."/>
            <person name="Dou D."/>
            <person name="Dickerman A.W."/>
            <person name="Dubchak I.L."/>
            <person name="Garbelotto M."/>
            <person name="Gijzen M."/>
            <person name="Gordon S.G."/>
            <person name="Govers F."/>
            <person name="Grunwald N.J."/>
            <person name="Huang W."/>
            <person name="Ivors K.L."/>
            <person name="Jones R.W."/>
            <person name="Kamoun S."/>
            <person name="Krampis K."/>
            <person name="Lamour K.H."/>
            <person name="Lee M.K."/>
            <person name="McDonald W.H."/>
            <person name="Medina M."/>
            <person name="Meijer H.J."/>
            <person name="Nordberg E.K."/>
            <person name="Maclean D.J."/>
            <person name="Ospina-Giraldo M.D."/>
            <person name="Morris P.F."/>
            <person name="Phuntumart V."/>
            <person name="Putnam N.H."/>
            <person name="Rash S."/>
            <person name="Rose J.K."/>
            <person name="Sakihama Y."/>
            <person name="Salamov A.A."/>
            <person name="Savidor A."/>
            <person name="Scheuring C.F."/>
            <person name="Smith B.M."/>
            <person name="Sobral B.W."/>
            <person name="Terry A."/>
            <person name="Torto-Alalibo T.A."/>
            <person name="Win J."/>
            <person name="Xu Z."/>
            <person name="Zhang H."/>
            <person name="Grigoriev I.V."/>
            <person name="Rokhsar D.S."/>
            <person name="Boore J.L."/>
        </authorList>
    </citation>
    <scope>NUCLEOTIDE SEQUENCE [LARGE SCALE GENOMIC DNA]</scope>
    <source>
        <strain evidence="2 3">P6497</strain>
    </source>
</reference>
<dbReference type="InterPro" id="IPR052980">
    <property type="entry name" value="Crinkler_effector"/>
</dbReference>
<sequence length="486" mass="54059">EYEEEQSEDSEEGVDSNSHEDSDEEDALTMIGPRSGVPVEVKYDMPRDLPFVQPYEGGDFFFVRECYDVYYVLVEKLLLEGKRCVTLTGTRGIGKSIFYAYFFDRFRREHQGEGWIVVASSYKKSGEVPDMAVFEEGKEPNIIRVAIPEALGKMALCLAGVTAGLDDELQERFWNFGGVAQNCLNLDFEAIPKAIHDLTEPIAHITDRGDLKNLLVGNNDTRHRFLHYQPISTGRRKTTKLVSDMICEKLSDELLQVTKGRINDVKLMLMVVPEVVSLYGWVFEGSAHAILQGGLKMSARPLAAAGAQKTVFTISSTAGSAVFKTEALAPSLLTSSGPYHKPKSKILDSIDGFYFSKEVAKLTGELRGEYMEKEPILLFQMSVPKVHPMRASGIIYVLRKLGLLETVEENHKRAAIIFLHPAAHASAFQRQKIIVSGGSPRSIEEARGIGPLTQKTLAMYGVKTVEELKDGINAFRDGKIIMQDHS</sequence>
<keyword evidence="3" id="KW-1185">Reference proteome</keyword>
<dbReference type="OMA" id="KEPNIIR"/>
<evidence type="ECO:0000256" key="1">
    <source>
        <dbReference type="SAM" id="MobiDB-lite"/>
    </source>
</evidence>
<name>G4YJR6_PHYSP</name>
<feature type="non-terminal residue" evidence="2">
    <location>
        <position position="1"/>
    </location>
</feature>
<proteinExistence type="predicted"/>
<dbReference type="AlphaFoldDB" id="G4YJR6"/>
<dbReference type="RefSeq" id="XP_009513898.1">
    <property type="nucleotide sequence ID" value="XM_009515603.1"/>
</dbReference>
<gene>
    <name evidence="2" type="ORF">PHYSODRAFT_468341</name>
</gene>
<dbReference type="KEGG" id="psoj:PHYSODRAFT_468341"/>
<dbReference type="GeneID" id="20653683"/>
<feature type="region of interest" description="Disordered" evidence="1">
    <location>
        <begin position="1"/>
        <end position="31"/>
    </location>
</feature>
<evidence type="ECO:0000313" key="3">
    <source>
        <dbReference type="Proteomes" id="UP000002640"/>
    </source>
</evidence>